<evidence type="ECO:0000256" key="1">
    <source>
        <dbReference type="SAM" id="Phobius"/>
    </source>
</evidence>
<organism evidence="3 4">
    <name type="scientific">Streptomyces ochraceiscleroticus</name>
    <dbReference type="NCBI Taxonomy" id="47761"/>
    <lineage>
        <taxon>Bacteria</taxon>
        <taxon>Bacillati</taxon>
        <taxon>Actinomycetota</taxon>
        <taxon>Actinomycetes</taxon>
        <taxon>Kitasatosporales</taxon>
        <taxon>Streptomycetaceae</taxon>
        <taxon>Streptomyces</taxon>
    </lineage>
</organism>
<accession>A0ABW1MJN4</accession>
<feature type="transmembrane region" description="Helical" evidence="1">
    <location>
        <begin position="451"/>
        <end position="470"/>
    </location>
</feature>
<comment type="caution">
    <text evidence="3">The sequence shown here is derived from an EMBL/GenBank/DDBJ whole genome shotgun (WGS) entry which is preliminary data.</text>
</comment>
<evidence type="ECO:0000259" key="2">
    <source>
        <dbReference type="Pfam" id="PF05729"/>
    </source>
</evidence>
<keyword evidence="1" id="KW-0472">Membrane</keyword>
<feature type="transmembrane region" description="Helical" evidence="1">
    <location>
        <begin position="620"/>
        <end position="641"/>
    </location>
</feature>
<dbReference type="Pfam" id="PF05729">
    <property type="entry name" value="NACHT"/>
    <property type="match status" value="1"/>
</dbReference>
<feature type="domain" description="NACHT" evidence="2">
    <location>
        <begin position="157"/>
        <end position="304"/>
    </location>
</feature>
<keyword evidence="1" id="KW-0812">Transmembrane</keyword>
<keyword evidence="1" id="KW-1133">Transmembrane helix</keyword>
<keyword evidence="4" id="KW-1185">Reference proteome</keyword>
<dbReference type="EMBL" id="JBHSPX010000004">
    <property type="protein sequence ID" value="MFC6063428.1"/>
    <property type="molecule type" value="Genomic_DNA"/>
</dbReference>
<evidence type="ECO:0000313" key="3">
    <source>
        <dbReference type="EMBL" id="MFC6063428.1"/>
    </source>
</evidence>
<name>A0ABW1MJN4_9ACTN</name>
<proteinExistence type="predicted"/>
<dbReference type="InterPro" id="IPR027417">
    <property type="entry name" value="P-loop_NTPase"/>
</dbReference>
<feature type="transmembrane region" description="Helical" evidence="1">
    <location>
        <begin position="544"/>
        <end position="568"/>
    </location>
</feature>
<dbReference type="RefSeq" id="WP_051862133.1">
    <property type="nucleotide sequence ID" value="NZ_JBHSPX010000004.1"/>
</dbReference>
<dbReference type="SUPFAM" id="SSF52540">
    <property type="entry name" value="P-loop containing nucleoside triphosphate hydrolases"/>
    <property type="match status" value="1"/>
</dbReference>
<dbReference type="Proteomes" id="UP001596139">
    <property type="component" value="Unassembled WGS sequence"/>
</dbReference>
<reference evidence="4" key="1">
    <citation type="journal article" date="2019" name="Int. J. Syst. Evol. Microbiol.">
        <title>The Global Catalogue of Microorganisms (GCM) 10K type strain sequencing project: providing services to taxonomists for standard genome sequencing and annotation.</title>
        <authorList>
            <consortium name="The Broad Institute Genomics Platform"/>
            <consortium name="The Broad Institute Genome Sequencing Center for Infectious Disease"/>
            <person name="Wu L."/>
            <person name="Ma J."/>
        </authorList>
    </citation>
    <scope>NUCLEOTIDE SEQUENCE [LARGE SCALE GENOMIC DNA]</scope>
    <source>
        <strain evidence="4">CGMCC 1.15180</strain>
    </source>
</reference>
<feature type="transmembrane region" description="Helical" evidence="1">
    <location>
        <begin position="589"/>
        <end position="614"/>
    </location>
</feature>
<dbReference type="InterPro" id="IPR007111">
    <property type="entry name" value="NACHT_NTPase"/>
</dbReference>
<feature type="transmembrane region" description="Helical" evidence="1">
    <location>
        <begin position="476"/>
        <end position="496"/>
    </location>
</feature>
<dbReference type="Gene3D" id="3.40.50.300">
    <property type="entry name" value="P-loop containing nucleotide triphosphate hydrolases"/>
    <property type="match status" value="1"/>
</dbReference>
<sequence length="717" mass="76155">MRRFSRATLGLVLVTAFLLPVATNLATGAVPEQVVPYLWLSWPVALVLALVAAFVEARRGPPEAEPDGGDGAAGDARERRTLAQLAATVRQQWEEEAGIRMLHRPRPLNVRWSATPRPVSARPGAVLGDTVGGRPLRLRLLGGLDEVVPRYLALPRRQLVVLGGPGAGKTVLAMVLTLGLLERRGEHGGPVPVLLSMSSWDPHGEHLFTWVARRLAEDYPALANPDVFGPHAATRLATDGHILPVLDGLDEMPAPLRPAALAEIDRAAAGRPFVVTCRSTEYETAVTSSGQLLATAAVVELAPVDVPETISFLTGGTVAEDARWAPVFTRLREQPGAPLAQALSAPLMAAMARTAYMSPATDPAELLDATRFPDRDAVEEHLLDAFVPAVYAARAVLPGTGGGRAGTDRCHSPEQALRWLAFLATHLHRQDTRDLAWWRLHRALSPCGRRVAALVLELISGLVGGLAAGLSVGLAAGLAAGTAASVVAGLLVRPPVYPQQVNIRLRGRGRRLGRRLGSGLTVGLATGVGAGVGAGLLAELTGGRVVGLLAGLVAGIGLGVSFGVMEWLNTPADALSSASPESLLRNDRAVMAIRFLVETLGSGLVAGVVVALVFERELGVMTGLTVGLGTGLSIGAAGRLVGRFQTGLPAGTWSWFLVTRAWYALRGDLPWRLMRFLRDAHRRGVLRRNGPVYQFRHARLQDRLSPSVPPRRRGPRR</sequence>
<evidence type="ECO:0000313" key="4">
    <source>
        <dbReference type="Proteomes" id="UP001596139"/>
    </source>
</evidence>
<protein>
    <submittedName>
        <fullName evidence="3">NACHT domain-containing protein</fullName>
    </submittedName>
</protein>
<feature type="transmembrane region" description="Helical" evidence="1">
    <location>
        <begin position="516"/>
        <end position="538"/>
    </location>
</feature>
<gene>
    <name evidence="3" type="ORF">ACFP4F_12805</name>
</gene>
<feature type="transmembrane region" description="Helical" evidence="1">
    <location>
        <begin position="38"/>
        <end position="55"/>
    </location>
</feature>